<keyword evidence="1 5" id="KW-0489">Methyltransferase</keyword>
<feature type="domain" description="RlmG N-terminal" evidence="4">
    <location>
        <begin position="27"/>
        <end position="190"/>
    </location>
</feature>
<dbReference type="Pfam" id="PF26049">
    <property type="entry name" value="RLMG_N"/>
    <property type="match status" value="1"/>
</dbReference>
<name>A0A4Q7LR18_9MICO</name>
<evidence type="ECO:0000256" key="1">
    <source>
        <dbReference type="ARBA" id="ARBA00022603"/>
    </source>
</evidence>
<evidence type="ECO:0000256" key="2">
    <source>
        <dbReference type="ARBA" id="ARBA00022679"/>
    </source>
</evidence>
<dbReference type="EMBL" id="SGWW01000003">
    <property type="protein sequence ID" value="RZS56169.1"/>
    <property type="molecule type" value="Genomic_DNA"/>
</dbReference>
<dbReference type="Proteomes" id="UP000293519">
    <property type="component" value="Unassembled WGS sequence"/>
</dbReference>
<feature type="domain" description="Methyltransferase small" evidence="3">
    <location>
        <begin position="212"/>
        <end position="379"/>
    </location>
</feature>
<keyword evidence="2 5" id="KW-0808">Transferase</keyword>
<protein>
    <submittedName>
        <fullName evidence="5">16S rRNA (Guanine1207-N2)-methyltransferase</fullName>
    </submittedName>
</protein>
<reference evidence="5 6" key="1">
    <citation type="journal article" date="2015" name="Stand. Genomic Sci.">
        <title>Genomic Encyclopedia of Bacterial and Archaeal Type Strains, Phase III: the genomes of soil and plant-associated and newly described type strains.</title>
        <authorList>
            <person name="Whitman W.B."/>
            <person name="Woyke T."/>
            <person name="Klenk H.P."/>
            <person name="Zhou Y."/>
            <person name="Lilburn T.G."/>
            <person name="Beck B.J."/>
            <person name="De Vos P."/>
            <person name="Vandamme P."/>
            <person name="Eisen J.A."/>
            <person name="Garrity G."/>
            <person name="Hugenholtz P."/>
            <person name="Kyrpides N.C."/>
        </authorList>
    </citation>
    <scope>NUCLEOTIDE SEQUENCE [LARGE SCALE GENOMIC DNA]</scope>
    <source>
        <strain evidence="5 6">CV2</strain>
    </source>
</reference>
<dbReference type="InterPro" id="IPR046977">
    <property type="entry name" value="RsmC/RlmG"/>
</dbReference>
<sequence length="384" mass="39790">MTDSPAHPVDSPLDAVFARLQPHADAATSGLRAFDAADRYLLDEVVARHPSLMRDPDARIAVIDDAHGALVAGLNALGVRRASVHQDSVAARNATAANLARLGAEITVEARSLDEVAEGASLVLLRLPRSLERLDAIARAVARVVDPAAVVVAGNMLKHMTPRQNAVLEGAFARVDVSLARGKARLLTATGPRSGVAPAEPTRTHDSELGVDIVAVAGTFAGASIDIGTRALLGALDGLPDARLALDLACGSGVLAVALARRLPGAHIIASDVSAVAVESARHTAAANGAEAIEVRHDDGAASLADASVDLVLLNPPFHVGGAVATGIAHRLIGEAARVLRPGGELRCVWNSSLAYRPTLERLVGPTRQLARTRKFTVTASTRR</sequence>
<evidence type="ECO:0000313" key="5">
    <source>
        <dbReference type="EMBL" id="RZS56169.1"/>
    </source>
</evidence>
<accession>A0A4Q7LR18</accession>
<dbReference type="RefSeq" id="WP_241969175.1">
    <property type="nucleotide sequence ID" value="NZ_SGWW01000003.1"/>
</dbReference>
<dbReference type="InterPro" id="IPR007848">
    <property type="entry name" value="Small_mtfrase_dom"/>
</dbReference>
<dbReference type="Pfam" id="PF05175">
    <property type="entry name" value="MTS"/>
    <property type="match status" value="1"/>
</dbReference>
<organism evidence="5 6">
    <name type="scientific">Microcella putealis</name>
    <dbReference type="NCBI Taxonomy" id="337005"/>
    <lineage>
        <taxon>Bacteria</taxon>
        <taxon>Bacillati</taxon>
        <taxon>Actinomycetota</taxon>
        <taxon>Actinomycetes</taxon>
        <taxon>Micrococcales</taxon>
        <taxon>Microbacteriaceae</taxon>
        <taxon>Microcella</taxon>
    </lineage>
</organism>
<dbReference type="InterPro" id="IPR029063">
    <property type="entry name" value="SAM-dependent_MTases_sf"/>
</dbReference>
<dbReference type="CDD" id="cd02440">
    <property type="entry name" value="AdoMet_MTases"/>
    <property type="match status" value="1"/>
</dbReference>
<dbReference type="SUPFAM" id="SSF53335">
    <property type="entry name" value="S-adenosyl-L-methionine-dependent methyltransferases"/>
    <property type="match status" value="1"/>
</dbReference>
<keyword evidence="6" id="KW-1185">Reference proteome</keyword>
<evidence type="ECO:0000259" key="3">
    <source>
        <dbReference type="Pfam" id="PF05175"/>
    </source>
</evidence>
<dbReference type="Gene3D" id="3.40.50.150">
    <property type="entry name" value="Vaccinia Virus protein VP39"/>
    <property type="match status" value="2"/>
</dbReference>
<evidence type="ECO:0000259" key="4">
    <source>
        <dbReference type="Pfam" id="PF26049"/>
    </source>
</evidence>
<comment type="caution">
    <text evidence="5">The sequence shown here is derived from an EMBL/GenBank/DDBJ whole genome shotgun (WGS) entry which is preliminary data.</text>
</comment>
<dbReference type="InterPro" id="IPR058679">
    <property type="entry name" value="RlmG_N"/>
</dbReference>
<dbReference type="AlphaFoldDB" id="A0A4Q7LR18"/>
<dbReference type="GO" id="GO:0032259">
    <property type="term" value="P:methylation"/>
    <property type="evidence" value="ECO:0007669"/>
    <property type="project" value="UniProtKB-KW"/>
</dbReference>
<gene>
    <name evidence="5" type="ORF">EV141_1621</name>
</gene>
<dbReference type="PANTHER" id="PTHR47816">
    <property type="entry name" value="RIBOSOMAL RNA SMALL SUBUNIT METHYLTRANSFERASE C"/>
    <property type="match status" value="1"/>
</dbReference>
<dbReference type="GO" id="GO:0008757">
    <property type="term" value="F:S-adenosylmethionine-dependent methyltransferase activity"/>
    <property type="evidence" value="ECO:0007669"/>
    <property type="project" value="InterPro"/>
</dbReference>
<dbReference type="PANTHER" id="PTHR47816:SF5">
    <property type="entry name" value="RIBOSOMAL RNA LARGE SUBUNIT METHYLTRANSFERASE G"/>
    <property type="match status" value="1"/>
</dbReference>
<evidence type="ECO:0000313" key="6">
    <source>
        <dbReference type="Proteomes" id="UP000293519"/>
    </source>
</evidence>
<proteinExistence type="predicted"/>